<dbReference type="Pfam" id="PF01121">
    <property type="entry name" value="CoaE"/>
    <property type="match status" value="1"/>
</dbReference>
<dbReference type="Gene3D" id="3.40.50.300">
    <property type="entry name" value="P-loop containing nucleotide triphosphate hydrolases"/>
    <property type="match status" value="1"/>
</dbReference>
<dbReference type="GO" id="GO:0005524">
    <property type="term" value="F:ATP binding"/>
    <property type="evidence" value="ECO:0007669"/>
    <property type="project" value="UniProtKB-UniRule"/>
</dbReference>
<reference evidence="5 6" key="1">
    <citation type="submission" date="2019-02" db="EMBL/GenBank/DDBJ databases">
        <title>Thermus sp. a novel from hot spring.</title>
        <authorList>
            <person name="Zhao Z."/>
        </authorList>
    </citation>
    <scope>NUCLEOTIDE SEQUENCE [LARGE SCALE GENOMIC DNA]</scope>
    <source>
        <strain evidence="5 6">CFH 72773T</strain>
    </source>
</reference>
<dbReference type="HAMAP" id="MF_00376">
    <property type="entry name" value="Dephospho_CoA_kinase"/>
    <property type="match status" value="1"/>
</dbReference>
<dbReference type="InterPro" id="IPR001977">
    <property type="entry name" value="Depp_CoAkinase"/>
</dbReference>
<name>A0A4V2IVC4_9DEIN</name>
<gene>
    <name evidence="3" type="primary">coaE</name>
    <name evidence="5" type="ORF">ETP66_01065</name>
</gene>
<dbReference type="EMBL" id="SIJL01000001">
    <property type="protein sequence ID" value="TBH21860.1"/>
    <property type="molecule type" value="Genomic_DNA"/>
</dbReference>
<keyword evidence="6" id="KW-1185">Reference proteome</keyword>
<protein>
    <recommendedName>
        <fullName evidence="3 4">Dephospho-CoA kinase</fullName>
        <ecNumber evidence="3 4">2.7.1.24</ecNumber>
    </recommendedName>
    <alternativeName>
        <fullName evidence="3">Dephosphocoenzyme A kinase</fullName>
    </alternativeName>
</protein>
<dbReference type="EC" id="2.7.1.24" evidence="3 4"/>
<accession>A0A4V2IVC4</accession>
<proteinExistence type="inferred from homology"/>
<comment type="function">
    <text evidence="3">Catalyzes the phosphorylation of the 3'-hydroxyl group of dephosphocoenzyme A to form coenzyme A.</text>
</comment>
<evidence type="ECO:0000256" key="3">
    <source>
        <dbReference type="HAMAP-Rule" id="MF_00376"/>
    </source>
</evidence>
<dbReference type="PANTHER" id="PTHR10695:SF46">
    <property type="entry name" value="BIFUNCTIONAL COENZYME A SYNTHASE-RELATED"/>
    <property type="match status" value="1"/>
</dbReference>
<comment type="catalytic activity">
    <reaction evidence="3">
        <text>3'-dephospho-CoA + ATP = ADP + CoA + H(+)</text>
        <dbReference type="Rhea" id="RHEA:18245"/>
        <dbReference type="ChEBI" id="CHEBI:15378"/>
        <dbReference type="ChEBI" id="CHEBI:30616"/>
        <dbReference type="ChEBI" id="CHEBI:57287"/>
        <dbReference type="ChEBI" id="CHEBI:57328"/>
        <dbReference type="ChEBI" id="CHEBI:456216"/>
        <dbReference type="EC" id="2.7.1.24"/>
    </reaction>
</comment>
<evidence type="ECO:0000256" key="2">
    <source>
        <dbReference type="ARBA" id="ARBA00022840"/>
    </source>
</evidence>
<evidence type="ECO:0000313" key="5">
    <source>
        <dbReference type="EMBL" id="TBH21860.1"/>
    </source>
</evidence>
<dbReference type="GO" id="GO:0005737">
    <property type="term" value="C:cytoplasm"/>
    <property type="evidence" value="ECO:0007669"/>
    <property type="project" value="UniProtKB-SubCell"/>
</dbReference>
<comment type="similarity">
    <text evidence="3">Belongs to the CoaE family.</text>
</comment>
<dbReference type="InterPro" id="IPR027417">
    <property type="entry name" value="P-loop_NTPase"/>
</dbReference>
<dbReference type="NCBIfam" id="TIGR00152">
    <property type="entry name" value="dephospho-CoA kinase"/>
    <property type="match status" value="1"/>
</dbReference>
<dbReference type="GO" id="GO:0015937">
    <property type="term" value="P:coenzyme A biosynthetic process"/>
    <property type="evidence" value="ECO:0007669"/>
    <property type="project" value="UniProtKB-UniRule"/>
</dbReference>
<dbReference type="OrthoDB" id="9812943at2"/>
<comment type="subcellular location">
    <subcellularLocation>
        <location evidence="3">Cytoplasm</location>
    </subcellularLocation>
</comment>
<evidence type="ECO:0000256" key="4">
    <source>
        <dbReference type="NCBIfam" id="TIGR00152"/>
    </source>
</evidence>
<dbReference type="AlphaFoldDB" id="A0A4V2IVC4"/>
<keyword evidence="1 3" id="KW-0547">Nucleotide-binding</keyword>
<dbReference type="PROSITE" id="PS51219">
    <property type="entry name" value="DPCK"/>
    <property type="match status" value="1"/>
</dbReference>
<organism evidence="5 6">
    <name type="scientific">Thermus thermamylovorans</name>
    <dbReference type="NCBI Taxonomy" id="2509362"/>
    <lineage>
        <taxon>Bacteria</taxon>
        <taxon>Thermotogati</taxon>
        <taxon>Deinococcota</taxon>
        <taxon>Deinococci</taxon>
        <taxon>Thermales</taxon>
        <taxon>Thermaceae</taxon>
        <taxon>Thermus</taxon>
    </lineage>
</organism>
<keyword evidence="2 3" id="KW-0067">ATP-binding</keyword>
<keyword evidence="3" id="KW-0963">Cytoplasm</keyword>
<keyword evidence="3 5" id="KW-0418">Kinase</keyword>
<comment type="caution">
    <text evidence="5">The sequence shown here is derived from an EMBL/GenBank/DDBJ whole genome shotgun (WGS) entry which is preliminary data.</text>
</comment>
<dbReference type="SUPFAM" id="SSF52540">
    <property type="entry name" value="P-loop containing nucleoside triphosphate hydrolases"/>
    <property type="match status" value="1"/>
</dbReference>
<dbReference type="PANTHER" id="PTHR10695">
    <property type="entry name" value="DEPHOSPHO-COA KINASE-RELATED"/>
    <property type="match status" value="1"/>
</dbReference>
<comment type="pathway">
    <text evidence="3">Cofactor biosynthesis; coenzyme A biosynthesis; CoA from (R)-pantothenate: step 5/5.</text>
</comment>
<evidence type="ECO:0000256" key="1">
    <source>
        <dbReference type="ARBA" id="ARBA00022741"/>
    </source>
</evidence>
<evidence type="ECO:0000313" key="6">
    <source>
        <dbReference type="Proteomes" id="UP000292858"/>
    </source>
</evidence>
<sequence length="201" mass="22756">MGEEAKHPIIIGITGNIGSGKSTVAALLRSWGYPVIDLDALAAQARENRKEELRRLFPEAFPGEELDRRALAQLVFGDPERLRALEALVHPEVRRLLEEELARLQAPLVFLEIPLLFEKGREARLDATLLVAAPLEERIGRVMARSGLSREEVLARERAQMPEEEKRKRATWVLENRGGLKELEEGLREILARIQERFGLS</sequence>
<dbReference type="CDD" id="cd02022">
    <property type="entry name" value="DPCK"/>
    <property type="match status" value="1"/>
</dbReference>
<dbReference type="RefSeq" id="WP_130839774.1">
    <property type="nucleotide sequence ID" value="NZ_SIJL01000001.1"/>
</dbReference>
<keyword evidence="3 5" id="KW-0808">Transferase</keyword>
<keyword evidence="3" id="KW-0173">Coenzyme A biosynthesis</keyword>
<dbReference type="GO" id="GO:0004140">
    <property type="term" value="F:dephospho-CoA kinase activity"/>
    <property type="evidence" value="ECO:0007669"/>
    <property type="project" value="UniProtKB-UniRule"/>
</dbReference>
<dbReference type="UniPathway" id="UPA00241">
    <property type="reaction ID" value="UER00356"/>
</dbReference>
<feature type="binding site" evidence="3">
    <location>
        <begin position="18"/>
        <end position="23"/>
    </location>
    <ligand>
        <name>ATP</name>
        <dbReference type="ChEBI" id="CHEBI:30616"/>
    </ligand>
</feature>
<dbReference type="Proteomes" id="UP000292858">
    <property type="component" value="Unassembled WGS sequence"/>
</dbReference>